<proteinExistence type="predicted"/>
<feature type="region of interest" description="Disordered" evidence="1">
    <location>
        <begin position="1"/>
        <end position="27"/>
    </location>
</feature>
<keyword evidence="3" id="KW-1185">Reference proteome</keyword>
<name>A0A9Q3IJW0_9BASI</name>
<comment type="caution">
    <text evidence="2">The sequence shown here is derived from an EMBL/GenBank/DDBJ whole genome shotgun (WGS) entry which is preliminary data.</text>
</comment>
<feature type="compositionally biased region" description="Acidic residues" evidence="1">
    <location>
        <begin position="1"/>
        <end position="10"/>
    </location>
</feature>
<sequence>MEVDSSEDSEPSLSETITSSNSLTPETKLNEYGKSGLTLRSCKSLAMGRKTSQRNSHKPEIFLKIYDAIEFTCEYCQSKDHTSEECSKLFVPASEDFPKFRLKYTCKAINVQGDGNCGYRKVSHYIYKTQVQRADVRGDLAEEIQNNQYLYEAMNTFIPPASSHFDRIEWYEDVGQAPKSKLIPMPDMGGTIAKKY</sequence>
<dbReference type="OrthoDB" id="1915076at2759"/>
<evidence type="ECO:0000313" key="3">
    <source>
        <dbReference type="Proteomes" id="UP000765509"/>
    </source>
</evidence>
<dbReference type="CDD" id="cd22744">
    <property type="entry name" value="OTU"/>
    <property type="match status" value="1"/>
</dbReference>
<organism evidence="2 3">
    <name type="scientific">Austropuccinia psidii MF-1</name>
    <dbReference type="NCBI Taxonomy" id="1389203"/>
    <lineage>
        <taxon>Eukaryota</taxon>
        <taxon>Fungi</taxon>
        <taxon>Dikarya</taxon>
        <taxon>Basidiomycota</taxon>
        <taxon>Pucciniomycotina</taxon>
        <taxon>Pucciniomycetes</taxon>
        <taxon>Pucciniales</taxon>
        <taxon>Sphaerophragmiaceae</taxon>
        <taxon>Austropuccinia</taxon>
    </lineage>
</organism>
<gene>
    <name evidence="2" type="ORF">O181_081179</name>
</gene>
<evidence type="ECO:0000256" key="1">
    <source>
        <dbReference type="SAM" id="MobiDB-lite"/>
    </source>
</evidence>
<dbReference type="Gene3D" id="3.90.70.80">
    <property type="match status" value="1"/>
</dbReference>
<feature type="compositionally biased region" description="Polar residues" evidence="1">
    <location>
        <begin position="16"/>
        <end position="27"/>
    </location>
</feature>
<protein>
    <recommendedName>
        <fullName evidence="4">Ubiquitinyl hydrolase 1</fullName>
    </recommendedName>
</protein>
<reference evidence="2" key="1">
    <citation type="submission" date="2021-03" db="EMBL/GenBank/DDBJ databases">
        <title>Draft genome sequence of rust myrtle Austropuccinia psidii MF-1, a brazilian biotype.</title>
        <authorList>
            <person name="Quecine M.C."/>
            <person name="Pachon D.M.R."/>
            <person name="Bonatelli M.L."/>
            <person name="Correr F.H."/>
            <person name="Franceschini L.M."/>
            <person name="Leite T.F."/>
            <person name="Margarido G.R.A."/>
            <person name="Almeida C.A."/>
            <person name="Ferrarezi J.A."/>
            <person name="Labate C.A."/>
        </authorList>
    </citation>
    <scope>NUCLEOTIDE SEQUENCE</scope>
    <source>
        <strain evidence="2">MF-1</strain>
    </source>
</reference>
<evidence type="ECO:0008006" key="4">
    <source>
        <dbReference type="Google" id="ProtNLM"/>
    </source>
</evidence>
<accession>A0A9Q3IJW0</accession>
<dbReference type="AlphaFoldDB" id="A0A9Q3IJW0"/>
<dbReference type="Proteomes" id="UP000765509">
    <property type="component" value="Unassembled WGS sequence"/>
</dbReference>
<dbReference type="EMBL" id="AVOT02046127">
    <property type="protein sequence ID" value="MBW0541464.1"/>
    <property type="molecule type" value="Genomic_DNA"/>
</dbReference>
<evidence type="ECO:0000313" key="2">
    <source>
        <dbReference type="EMBL" id="MBW0541464.1"/>
    </source>
</evidence>